<comment type="caution">
    <text evidence="2">The sequence shown here is derived from an EMBL/GenBank/DDBJ whole genome shotgun (WGS) entry which is preliminary data.</text>
</comment>
<sequence length="118" mass="12996">EKTAPHRDPRYETILATKGGCMNNSSQGIEASKSIIKMLLETYQANPRSSLISRRYLRGYPSHGCRAARVTVTRDITSLIVSCAELLATYHATEPGCLIGSMNEGWSNSIPLTDIRPQ</sequence>
<dbReference type="Pfam" id="PF25545">
    <property type="entry name" value="DUF7924"/>
    <property type="match status" value="1"/>
</dbReference>
<gene>
    <name evidence="2" type="ORF">BDP55DRAFT_537047</name>
</gene>
<dbReference type="GeneID" id="85452417"/>
<dbReference type="AlphaFoldDB" id="A0AAJ0AC84"/>
<dbReference type="RefSeq" id="XP_060424643.1">
    <property type="nucleotide sequence ID" value="XM_060567891.1"/>
</dbReference>
<evidence type="ECO:0000313" key="2">
    <source>
        <dbReference type="EMBL" id="KAK1659879.1"/>
    </source>
</evidence>
<evidence type="ECO:0000259" key="1">
    <source>
        <dbReference type="Pfam" id="PF25545"/>
    </source>
</evidence>
<organism evidence="2 3">
    <name type="scientific">Colletotrichum godetiae</name>
    <dbReference type="NCBI Taxonomy" id="1209918"/>
    <lineage>
        <taxon>Eukaryota</taxon>
        <taxon>Fungi</taxon>
        <taxon>Dikarya</taxon>
        <taxon>Ascomycota</taxon>
        <taxon>Pezizomycotina</taxon>
        <taxon>Sordariomycetes</taxon>
        <taxon>Hypocreomycetidae</taxon>
        <taxon>Glomerellales</taxon>
        <taxon>Glomerellaceae</taxon>
        <taxon>Colletotrichum</taxon>
        <taxon>Colletotrichum acutatum species complex</taxon>
    </lineage>
</organism>
<feature type="non-terminal residue" evidence="2">
    <location>
        <position position="1"/>
    </location>
</feature>
<reference evidence="2" key="1">
    <citation type="submission" date="2021-06" db="EMBL/GenBank/DDBJ databases">
        <title>Comparative genomics, transcriptomics and evolutionary studies reveal genomic signatures of adaptation to plant cell wall in hemibiotrophic fungi.</title>
        <authorList>
            <consortium name="DOE Joint Genome Institute"/>
            <person name="Baroncelli R."/>
            <person name="Diaz J.F."/>
            <person name="Benocci T."/>
            <person name="Peng M."/>
            <person name="Battaglia E."/>
            <person name="Haridas S."/>
            <person name="Andreopoulos W."/>
            <person name="Labutti K."/>
            <person name="Pangilinan J."/>
            <person name="Floch G.L."/>
            <person name="Makela M.R."/>
            <person name="Henrissat B."/>
            <person name="Grigoriev I.V."/>
            <person name="Crouch J.A."/>
            <person name="De Vries R.P."/>
            <person name="Sukno S.A."/>
            <person name="Thon M.R."/>
        </authorList>
    </citation>
    <scope>NUCLEOTIDE SEQUENCE</scope>
    <source>
        <strain evidence="2">CBS 193.32</strain>
    </source>
</reference>
<feature type="non-terminal residue" evidence="2">
    <location>
        <position position="118"/>
    </location>
</feature>
<evidence type="ECO:0000313" key="3">
    <source>
        <dbReference type="Proteomes" id="UP001224890"/>
    </source>
</evidence>
<keyword evidence="3" id="KW-1185">Reference proteome</keyword>
<feature type="domain" description="DUF7924" evidence="1">
    <location>
        <begin position="70"/>
        <end position="118"/>
    </location>
</feature>
<accession>A0AAJ0AC84</accession>
<proteinExistence type="predicted"/>
<dbReference type="InterPro" id="IPR057684">
    <property type="entry name" value="DUF7924"/>
</dbReference>
<dbReference type="Proteomes" id="UP001224890">
    <property type="component" value="Unassembled WGS sequence"/>
</dbReference>
<dbReference type="EMBL" id="JAHMHR010000055">
    <property type="protein sequence ID" value="KAK1659879.1"/>
    <property type="molecule type" value="Genomic_DNA"/>
</dbReference>
<name>A0AAJ0AC84_9PEZI</name>
<protein>
    <recommendedName>
        <fullName evidence="1">DUF7924 domain-containing protein</fullName>
    </recommendedName>
</protein>